<accession>A0A5S4ZQ30</accession>
<gene>
    <name evidence="1" type="ORF">LX24_02019</name>
</gene>
<name>A0A5S4ZQ30_9FIRM</name>
<comment type="caution">
    <text evidence="1">The sequence shown here is derived from an EMBL/GenBank/DDBJ whole genome shotgun (WGS) entry which is preliminary data.</text>
</comment>
<protein>
    <submittedName>
        <fullName evidence="1">Uncharacterized protein</fullName>
    </submittedName>
</protein>
<dbReference type="EMBL" id="VNHM01000010">
    <property type="protein sequence ID" value="TYO95002.1"/>
    <property type="molecule type" value="Genomic_DNA"/>
</dbReference>
<evidence type="ECO:0000313" key="2">
    <source>
        <dbReference type="Proteomes" id="UP000323166"/>
    </source>
</evidence>
<reference evidence="1 2" key="1">
    <citation type="submission" date="2019-07" db="EMBL/GenBank/DDBJ databases">
        <title>Genomic Encyclopedia of Type Strains, Phase I: the one thousand microbial genomes (KMG-I) project.</title>
        <authorList>
            <person name="Kyrpides N."/>
        </authorList>
    </citation>
    <scope>NUCLEOTIDE SEQUENCE [LARGE SCALE GENOMIC DNA]</scope>
    <source>
        <strain evidence="1 2">DSM 6562</strain>
    </source>
</reference>
<sequence length="360" mass="40609">MLIEIFTKQLDKKNTVLTLLSTEPQLQATGDKITVPGLVLHINANYLLFNVTSPAWAERVVPLLFSVKPINAAGQFYEPVSDAKIIVTAKSLEPTRILPHLHELSHLDMERGELLGVRLVEWRSRDVAVVAHADLAVQGGIITARIKYNPHFRDSQYNCRACIEQVSISEVLMPLCHGFTKPPITPQVTGPVIQAQQTVPGSGWAEFVNQQPAPVIYRQKTDSYMVDLGKAGHINFVQNAERREIFCSIAITDPQVLSTDLLKQLHDLLGFKELKIQHKAVNVLLPSEQLVGKLSFIKEPDFHLFSIKCDYFTAIYDIKKLTLVISASVKINREDESLDFIRRIHSQMIEFMHKVLEYAL</sequence>
<proteinExistence type="predicted"/>
<dbReference type="RefSeq" id="WP_166512021.1">
    <property type="nucleotide sequence ID" value="NZ_VNHM01000010.1"/>
</dbReference>
<dbReference type="Proteomes" id="UP000323166">
    <property type="component" value="Unassembled WGS sequence"/>
</dbReference>
<evidence type="ECO:0000313" key="1">
    <source>
        <dbReference type="EMBL" id="TYO95002.1"/>
    </source>
</evidence>
<organism evidence="1 2">
    <name type="scientific">Desulfallas thermosapovorans DSM 6562</name>
    <dbReference type="NCBI Taxonomy" id="1121431"/>
    <lineage>
        <taxon>Bacteria</taxon>
        <taxon>Bacillati</taxon>
        <taxon>Bacillota</taxon>
        <taxon>Clostridia</taxon>
        <taxon>Eubacteriales</taxon>
        <taxon>Desulfallaceae</taxon>
        <taxon>Desulfallas</taxon>
    </lineage>
</organism>
<dbReference type="AlphaFoldDB" id="A0A5S4ZQ30"/>
<keyword evidence="2" id="KW-1185">Reference proteome</keyword>